<dbReference type="InterPro" id="IPR028082">
    <property type="entry name" value="Peripla_BP_I"/>
</dbReference>
<protein>
    <submittedName>
        <fullName evidence="6">Ethanolamine utilization protein EutM</fullName>
    </submittedName>
</protein>
<evidence type="ECO:0000259" key="5">
    <source>
        <dbReference type="Pfam" id="PF13458"/>
    </source>
</evidence>
<evidence type="ECO:0000313" key="7">
    <source>
        <dbReference type="Proteomes" id="UP000078316"/>
    </source>
</evidence>
<dbReference type="Pfam" id="PF13458">
    <property type="entry name" value="Peripla_BP_6"/>
    <property type="match status" value="1"/>
</dbReference>
<evidence type="ECO:0000256" key="2">
    <source>
        <dbReference type="ARBA" id="ARBA00022729"/>
    </source>
</evidence>
<keyword evidence="3" id="KW-0813">Transport</keyword>
<dbReference type="STRING" id="427683.A5481_20425"/>
<dbReference type="Gene3D" id="3.40.50.2300">
    <property type="match status" value="2"/>
</dbReference>
<reference evidence="6 7" key="1">
    <citation type="submission" date="2016-04" db="EMBL/GenBank/DDBJ databases">
        <authorList>
            <person name="Evans L.H."/>
            <person name="Alamgir A."/>
            <person name="Owens N."/>
            <person name="Weber N.D."/>
            <person name="Virtaneva K."/>
            <person name="Barbian K."/>
            <person name="Babar A."/>
            <person name="Rosenke K."/>
        </authorList>
    </citation>
    <scope>NUCLEOTIDE SEQUENCE [LARGE SCALE GENOMIC DNA]</scope>
    <source>
        <strain evidence="6 7">PMB02</strain>
    </source>
</reference>
<dbReference type="Proteomes" id="UP000078316">
    <property type="component" value="Unassembled WGS sequence"/>
</dbReference>
<evidence type="ECO:0000256" key="3">
    <source>
        <dbReference type="ARBA" id="ARBA00022970"/>
    </source>
</evidence>
<dbReference type="OrthoDB" id="7210494at2"/>
<accession>A0A179S759</accession>
<dbReference type="EMBL" id="LWHQ01000040">
    <property type="protein sequence ID" value="OAS21989.1"/>
    <property type="molecule type" value="Genomic_DNA"/>
</dbReference>
<feature type="domain" description="Leucine-binding protein" evidence="5">
    <location>
        <begin position="83"/>
        <end position="409"/>
    </location>
</feature>
<comment type="similarity">
    <text evidence="1">Belongs to the leucine-binding protein family.</text>
</comment>
<keyword evidence="2" id="KW-0732">Signal</keyword>
<dbReference type="InterPro" id="IPR051010">
    <property type="entry name" value="BCAA_transport"/>
</dbReference>
<feature type="region of interest" description="Disordered" evidence="4">
    <location>
        <begin position="1"/>
        <end position="20"/>
    </location>
</feature>
<dbReference type="PANTHER" id="PTHR30483">
    <property type="entry name" value="LEUCINE-SPECIFIC-BINDING PROTEIN"/>
    <property type="match status" value="1"/>
</dbReference>
<keyword evidence="3" id="KW-0029">Amino-acid transport</keyword>
<evidence type="ECO:0000256" key="1">
    <source>
        <dbReference type="ARBA" id="ARBA00010062"/>
    </source>
</evidence>
<dbReference type="InterPro" id="IPR028081">
    <property type="entry name" value="Leu-bd"/>
</dbReference>
<evidence type="ECO:0000256" key="4">
    <source>
        <dbReference type="SAM" id="MobiDB-lite"/>
    </source>
</evidence>
<dbReference type="PANTHER" id="PTHR30483:SF6">
    <property type="entry name" value="PERIPLASMIC BINDING PROTEIN OF ABC TRANSPORTER FOR NATURAL AMINO ACIDS"/>
    <property type="match status" value="1"/>
</dbReference>
<dbReference type="SUPFAM" id="SSF53822">
    <property type="entry name" value="Periplasmic binding protein-like I"/>
    <property type="match status" value="1"/>
</dbReference>
<evidence type="ECO:0000313" key="6">
    <source>
        <dbReference type="EMBL" id="OAS21989.1"/>
    </source>
</evidence>
<gene>
    <name evidence="6" type="ORF">A5481_20425</name>
</gene>
<comment type="caution">
    <text evidence="6">The sequence shown here is derived from an EMBL/GenBank/DDBJ whole genome shotgun (WGS) entry which is preliminary data.</text>
</comment>
<dbReference type="AlphaFoldDB" id="A0A179S759"/>
<proteinExistence type="inferred from homology"/>
<dbReference type="CDD" id="cd06339">
    <property type="entry name" value="PBP1_YraM_LppC_lipoprotein-like"/>
    <property type="match status" value="1"/>
</dbReference>
<dbReference type="GO" id="GO:0006865">
    <property type="term" value="P:amino acid transport"/>
    <property type="evidence" value="ECO:0007669"/>
    <property type="project" value="UniProtKB-KW"/>
</dbReference>
<name>A0A179S759_9HYPH</name>
<organism evidence="6 7">
    <name type="scientific">Methylobacterium platani</name>
    <dbReference type="NCBI Taxonomy" id="427683"/>
    <lineage>
        <taxon>Bacteria</taxon>
        <taxon>Pseudomonadati</taxon>
        <taxon>Pseudomonadota</taxon>
        <taxon>Alphaproteobacteria</taxon>
        <taxon>Hyphomicrobiales</taxon>
        <taxon>Methylobacteriaceae</taxon>
        <taxon>Methylobacterium</taxon>
    </lineage>
</organism>
<sequence length="425" mass="43057">MDVAGRLPPPIRGAGPAGAGERAMGGIGLDTFGRLVRRTWPLAGLLALGACGGIESPVVASRTVPVEAPAAPSGDGTTLGTGSVKVALILPLSGPGAAVGAGLRNAAILALDESQSPDLKLLVKDDRGTPDGAREAAAAALAEGAELVIGPLFAATVQSAAATARPAGKPVIAFSTDAGVAARGVYLLSFLPQPEVDRVIDETTAAGRRSFVALIPETTYGSVVEAQFREAAARRGARVVAIERYPAGNPAAAVARIAPFVTGAAPQADALFLPDTPEGLSAAGAALARAGFNPARVKPVGTAVWNDPRVFALPAFQGGWFAAADPAGFTGFGQRYRARFGTDPVRVATLAYDAVSLAAALNRQYGSQRFADTTLTNPSGFAGIDGTFRFRPEGTSERTLAVFEIRAGGATIVRPASRALGPSGT</sequence>